<proteinExistence type="predicted"/>
<sequence length="94" mass="10562">MSRKGYLFLCPACLDSSLPVPTIVPHGSSLEWWLDRSQHLCGITCRKGCLVPTGKLSVCHSVLIIRLSPKHAREGSFCVNLFPHFWWGVKVRLS</sequence>
<dbReference type="EMBL" id="GIFC01004951">
    <property type="protein sequence ID" value="MXU87034.1"/>
    <property type="molecule type" value="Transcribed_RNA"/>
</dbReference>
<organism evidence="1">
    <name type="scientific">Ixodes ricinus</name>
    <name type="common">Common tick</name>
    <name type="synonym">Acarus ricinus</name>
    <dbReference type="NCBI Taxonomy" id="34613"/>
    <lineage>
        <taxon>Eukaryota</taxon>
        <taxon>Metazoa</taxon>
        <taxon>Ecdysozoa</taxon>
        <taxon>Arthropoda</taxon>
        <taxon>Chelicerata</taxon>
        <taxon>Arachnida</taxon>
        <taxon>Acari</taxon>
        <taxon>Parasitiformes</taxon>
        <taxon>Ixodida</taxon>
        <taxon>Ixodoidea</taxon>
        <taxon>Ixodidae</taxon>
        <taxon>Ixodinae</taxon>
        <taxon>Ixodes</taxon>
    </lineage>
</organism>
<name>A0A6B0UCT8_IXORI</name>
<reference evidence="1" key="1">
    <citation type="submission" date="2019-12" db="EMBL/GenBank/DDBJ databases">
        <title>An insight into the sialome of adult female Ixodes ricinus ticks feeding for 6 days.</title>
        <authorList>
            <person name="Perner J."/>
            <person name="Ribeiro J.M.C."/>
        </authorList>
    </citation>
    <scope>NUCLEOTIDE SEQUENCE</scope>
    <source>
        <strain evidence="1">Semi-engorged</strain>
        <tissue evidence="1">Salivary glands</tissue>
    </source>
</reference>
<evidence type="ECO:0000313" key="1">
    <source>
        <dbReference type="EMBL" id="MXU87034.1"/>
    </source>
</evidence>
<protein>
    <submittedName>
        <fullName evidence="1">Putative secreted protein</fullName>
    </submittedName>
</protein>
<accession>A0A6B0UCT8</accession>
<dbReference type="AlphaFoldDB" id="A0A6B0UCT8"/>